<dbReference type="Gene3D" id="1.10.1040.10">
    <property type="entry name" value="N-(1-d-carboxylethyl)-l-norvaline Dehydrogenase, domain 2"/>
    <property type="match status" value="1"/>
</dbReference>
<dbReference type="EMBL" id="FVZE01000003">
    <property type="protein sequence ID" value="SLJ99096.1"/>
    <property type="molecule type" value="Genomic_DNA"/>
</dbReference>
<feature type="domain" description="Mannitol dehydrogenase N-terminal" evidence="2">
    <location>
        <begin position="32"/>
        <end position="267"/>
    </location>
</feature>
<keyword evidence="1" id="KW-0560">Oxidoreductase</keyword>
<dbReference type="InterPro" id="IPR013118">
    <property type="entry name" value="Mannitol_DH_C"/>
</dbReference>
<evidence type="ECO:0000256" key="1">
    <source>
        <dbReference type="ARBA" id="ARBA00023002"/>
    </source>
</evidence>
<dbReference type="InterPro" id="IPR013328">
    <property type="entry name" value="6PGD_dom2"/>
</dbReference>
<dbReference type="PANTHER" id="PTHR43362:SF1">
    <property type="entry name" value="MANNITOL DEHYDROGENASE 2-RELATED"/>
    <property type="match status" value="1"/>
</dbReference>
<dbReference type="SUPFAM" id="SSF51735">
    <property type="entry name" value="NAD(P)-binding Rossmann-fold domains"/>
    <property type="match status" value="1"/>
</dbReference>
<evidence type="ECO:0000259" key="2">
    <source>
        <dbReference type="Pfam" id="PF01232"/>
    </source>
</evidence>
<name>A0A1U6HTG8_9SPHN</name>
<dbReference type="PANTHER" id="PTHR43362">
    <property type="entry name" value="MANNITOL DEHYDROGENASE DSF1-RELATED"/>
    <property type="match status" value="1"/>
</dbReference>
<protein>
    <submittedName>
        <fullName evidence="4">Fructuronate reductase</fullName>
    </submittedName>
</protein>
<dbReference type="Proteomes" id="UP000190989">
    <property type="component" value="Unassembled WGS sequence"/>
</dbReference>
<dbReference type="Gene3D" id="3.40.50.720">
    <property type="entry name" value="NAD(P)-binding Rossmann-like Domain"/>
    <property type="match status" value="1"/>
</dbReference>
<dbReference type="RefSeq" id="WP_245829031.1">
    <property type="nucleotide sequence ID" value="NZ_FVZE01000003.1"/>
</dbReference>
<proteinExistence type="predicted"/>
<dbReference type="STRING" id="428990.SAMN06295987_10337"/>
<dbReference type="SUPFAM" id="SSF48179">
    <property type="entry name" value="6-phosphogluconate dehydrogenase C-terminal domain-like"/>
    <property type="match status" value="1"/>
</dbReference>
<dbReference type="InterPro" id="IPR013131">
    <property type="entry name" value="Mannitol_DH_N"/>
</dbReference>
<sequence length="469" mass="51913">MNLHPERACRSTLQHIRVEDRFGYDRDAQATGIVHFGIGAFHRAHQAWYTDRAMDAGDSDWMILGVSLRSAGVSLEMNPQDGLYTVTERSGTSMKSRLVGAVRDVLLAAGESDRLIRQLASPQTRIVTFTVTEKGYCQTQEGTLDFALADATSFYPYLTAAMRIRHATGGEGLTLLSCDNLSHNGRQLKRLMRQYLEARAPDLLAWFDNECRCPSTMVDRIVPASTDTDKVELADRIGVEDRAAVFTEPFSQWVIEDDFASGRPRWENVGAQLVADVSSFETAKLRMLNGAHSALAYLGLRAGHEYVHEAIDDPNLRPIVERLMRDEAAPTICASPGQDLAAYASSLLDRFANSALKHRLIQIAMDGSQKIPQRWLATLEANRELDRPCPSLIASLKAWFDHLRGQNGKVEDPLSERLTELAKDSSNTALALSLFGSRGLLAGTWNISDDEVRHRLGDASDSPTIARIS</sequence>
<evidence type="ECO:0000259" key="3">
    <source>
        <dbReference type="Pfam" id="PF08125"/>
    </source>
</evidence>
<dbReference type="Pfam" id="PF01232">
    <property type="entry name" value="Mannitol_dh"/>
    <property type="match status" value="1"/>
</dbReference>
<evidence type="ECO:0000313" key="4">
    <source>
        <dbReference type="EMBL" id="SLJ99096.1"/>
    </source>
</evidence>
<dbReference type="InterPro" id="IPR000669">
    <property type="entry name" value="Mannitol_DH"/>
</dbReference>
<dbReference type="InterPro" id="IPR036291">
    <property type="entry name" value="NAD(P)-bd_dom_sf"/>
</dbReference>
<dbReference type="AlphaFoldDB" id="A0A1U6HTG8"/>
<dbReference type="GO" id="GO:0016616">
    <property type="term" value="F:oxidoreductase activity, acting on the CH-OH group of donors, NAD or NADP as acceptor"/>
    <property type="evidence" value="ECO:0007669"/>
    <property type="project" value="TreeGrafter"/>
</dbReference>
<gene>
    <name evidence="4" type="ORF">SAMN06295987_10337</name>
</gene>
<organism evidence="4 5">
    <name type="scientific">Novosphingobium mathurense</name>
    <dbReference type="NCBI Taxonomy" id="428990"/>
    <lineage>
        <taxon>Bacteria</taxon>
        <taxon>Pseudomonadati</taxon>
        <taxon>Pseudomonadota</taxon>
        <taxon>Alphaproteobacteria</taxon>
        <taxon>Sphingomonadales</taxon>
        <taxon>Sphingomonadaceae</taxon>
        <taxon>Novosphingobium</taxon>
    </lineage>
</organism>
<reference evidence="5" key="1">
    <citation type="submission" date="2017-02" db="EMBL/GenBank/DDBJ databases">
        <authorList>
            <person name="Varghese N."/>
            <person name="Submissions S."/>
        </authorList>
    </citation>
    <scope>NUCLEOTIDE SEQUENCE [LARGE SCALE GENOMIC DNA]</scope>
    <source>
        <strain evidence="5">SM117</strain>
    </source>
</reference>
<dbReference type="Pfam" id="PF08125">
    <property type="entry name" value="Mannitol_dh_C"/>
    <property type="match status" value="1"/>
</dbReference>
<evidence type="ECO:0000313" key="5">
    <source>
        <dbReference type="Proteomes" id="UP000190989"/>
    </source>
</evidence>
<dbReference type="PRINTS" id="PR00084">
    <property type="entry name" value="MTLDHDRGNASE"/>
</dbReference>
<feature type="domain" description="Mannitol dehydrogenase C-terminal" evidence="3">
    <location>
        <begin position="276"/>
        <end position="422"/>
    </location>
</feature>
<dbReference type="InterPro" id="IPR008927">
    <property type="entry name" value="6-PGluconate_DH-like_C_sf"/>
</dbReference>
<keyword evidence="5" id="KW-1185">Reference proteome</keyword>
<accession>A0A1U6HTG8</accession>
<dbReference type="InterPro" id="IPR050988">
    <property type="entry name" value="Mannitol_DH/Oxidoreductase"/>
</dbReference>